<evidence type="ECO:0000313" key="2">
    <source>
        <dbReference type="EMBL" id="CAF4571936.1"/>
    </source>
</evidence>
<evidence type="ECO:0000313" key="3">
    <source>
        <dbReference type="EMBL" id="CAF4985614.1"/>
    </source>
</evidence>
<feature type="non-terminal residue" evidence="3">
    <location>
        <position position="1"/>
    </location>
</feature>
<feature type="region of interest" description="Disordered" evidence="1">
    <location>
        <begin position="1"/>
        <end position="38"/>
    </location>
</feature>
<protein>
    <submittedName>
        <fullName evidence="3">Uncharacterized protein</fullName>
    </submittedName>
</protein>
<reference evidence="3" key="1">
    <citation type="submission" date="2021-02" db="EMBL/GenBank/DDBJ databases">
        <authorList>
            <person name="Nowell W R."/>
        </authorList>
    </citation>
    <scope>NUCLEOTIDE SEQUENCE</scope>
</reference>
<evidence type="ECO:0000256" key="1">
    <source>
        <dbReference type="SAM" id="MobiDB-lite"/>
    </source>
</evidence>
<feature type="non-terminal residue" evidence="3">
    <location>
        <position position="80"/>
    </location>
</feature>
<gene>
    <name evidence="2" type="ORF">SMN809_LOCUS37896</name>
    <name evidence="3" type="ORF">SMN809_LOCUS55975</name>
</gene>
<dbReference type="EMBL" id="CAJOBI010199126">
    <property type="protein sequence ID" value="CAF4985614.1"/>
    <property type="molecule type" value="Genomic_DNA"/>
</dbReference>
<dbReference type="EMBL" id="CAJOBI010097449">
    <property type="protein sequence ID" value="CAF4571936.1"/>
    <property type="molecule type" value="Genomic_DNA"/>
</dbReference>
<dbReference type="AlphaFoldDB" id="A0A8S3D684"/>
<sequence>GPDRERANMPFDNEARLLPSRSQPQYDPNYPDMIPLQEQQPRVVVRTIRGDGNQLSYYQQQEDPSTKFVPIPIHVERSGP</sequence>
<accession>A0A8S3D684</accession>
<organism evidence="3 4">
    <name type="scientific">Rotaria magnacalcarata</name>
    <dbReference type="NCBI Taxonomy" id="392030"/>
    <lineage>
        <taxon>Eukaryota</taxon>
        <taxon>Metazoa</taxon>
        <taxon>Spiralia</taxon>
        <taxon>Gnathifera</taxon>
        <taxon>Rotifera</taxon>
        <taxon>Eurotatoria</taxon>
        <taxon>Bdelloidea</taxon>
        <taxon>Philodinida</taxon>
        <taxon>Philodinidae</taxon>
        <taxon>Rotaria</taxon>
    </lineage>
</organism>
<evidence type="ECO:0000313" key="4">
    <source>
        <dbReference type="Proteomes" id="UP000676336"/>
    </source>
</evidence>
<comment type="caution">
    <text evidence="3">The sequence shown here is derived from an EMBL/GenBank/DDBJ whole genome shotgun (WGS) entry which is preliminary data.</text>
</comment>
<dbReference type="Proteomes" id="UP000676336">
    <property type="component" value="Unassembled WGS sequence"/>
</dbReference>
<proteinExistence type="predicted"/>
<name>A0A8S3D684_9BILA</name>